<dbReference type="PANTHER" id="PTHR13314:SF2">
    <property type="entry name" value="CALCIUM CHANNEL FLOWER HOMOLOG"/>
    <property type="match status" value="1"/>
</dbReference>
<evidence type="ECO:0000256" key="9">
    <source>
        <dbReference type="ARBA" id="ARBA00023273"/>
    </source>
</evidence>
<evidence type="ECO:0000256" key="8">
    <source>
        <dbReference type="ARBA" id="ARBA00023136"/>
    </source>
</evidence>
<accession>A0A1I7TMW3</accession>
<evidence type="ECO:0000256" key="3">
    <source>
        <dbReference type="ARBA" id="ARBA00016120"/>
    </source>
</evidence>
<dbReference type="GO" id="GO:0042734">
    <property type="term" value="C:presynaptic membrane"/>
    <property type="evidence" value="ECO:0007669"/>
    <property type="project" value="UniProtKB-SubCell"/>
</dbReference>
<keyword evidence="4" id="KW-0406">Ion transport</keyword>
<keyword evidence="5" id="KW-0107">Calcium channel</keyword>
<keyword evidence="8 13" id="KW-0472">Membrane</keyword>
<evidence type="ECO:0000313" key="15">
    <source>
        <dbReference type="WBParaSite" id="Csp11.Scaffold629.g10015.t1"/>
    </source>
</evidence>
<evidence type="ECO:0000313" key="14">
    <source>
        <dbReference type="Proteomes" id="UP000095282"/>
    </source>
</evidence>
<evidence type="ECO:0000256" key="11">
    <source>
        <dbReference type="ARBA" id="ARBA00034111"/>
    </source>
</evidence>
<comment type="subcellular location">
    <subcellularLocation>
        <location evidence="1">Cytoplasmic vesicle</location>
        <location evidence="1">Secretory vesicle</location>
        <location evidence="1">Synaptic vesicle membrane</location>
        <topology evidence="1">Multi-pass membrane protein</topology>
    </subcellularLocation>
    <subcellularLocation>
        <location evidence="11">Presynaptic cell membrane</location>
    </subcellularLocation>
</comment>
<evidence type="ECO:0000256" key="2">
    <source>
        <dbReference type="ARBA" id="ARBA00010023"/>
    </source>
</evidence>
<evidence type="ECO:0000256" key="5">
    <source>
        <dbReference type="ARBA" id="ARBA00022673"/>
    </source>
</evidence>
<evidence type="ECO:0000256" key="6">
    <source>
        <dbReference type="ARBA" id="ARBA00022692"/>
    </source>
</evidence>
<dbReference type="Pfam" id="PF10233">
    <property type="entry name" value="Cg6151-P"/>
    <property type="match status" value="1"/>
</dbReference>
<dbReference type="GO" id="GO:0005262">
    <property type="term" value="F:calcium channel activity"/>
    <property type="evidence" value="ECO:0007669"/>
    <property type="project" value="UniProtKB-KW"/>
</dbReference>
<keyword evidence="10" id="KW-0968">Cytoplasmic vesicle</keyword>
<keyword evidence="9" id="KW-0966">Cell projection</keyword>
<comment type="similarity">
    <text evidence="2">Belongs to the calcium channel flower family.</text>
</comment>
<feature type="transmembrane region" description="Helical" evidence="13">
    <location>
        <begin position="97"/>
        <end position="114"/>
    </location>
</feature>
<evidence type="ECO:0000256" key="4">
    <source>
        <dbReference type="ARBA" id="ARBA00022568"/>
    </source>
</evidence>
<dbReference type="GO" id="GO:0016192">
    <property type="term" value="P:vesicle-mediated transport"/>
    <property type="evidence" value="ECO:0007669"/>
    <property type="project" value="TreeGrafter"/>
</dbReference>
<keyword evidence="14" id="KW-1185">Reference proteome</keyword>
<feature type="transmembrane region" description="Helical" evidence="13">
    <location>
        <begin position="33"/>
        <end position="60"/>
    </location>
</feature>
<name>A0A1I7TMW3_9PELO</name>
<evidence type="ECO:0000256" key="12">
    <source>
        <dbReference type="ARBA" id="ARBA00046506"/>
    </source>
</evidence>
<feature type="transmembrane region" description="Helical" evidence="13">
    <location>
        <begin position="120"/>
        <end position="139"/>
    </location>
</feature>
<comment type="subunit">
    <text evidence="12">Homomultimer. Associates with the dally/ magu complex.</text>
</comment>
<evidence type="ECO:0000256" key="13">
    <source>
        <dbReference type="SAM" id="Phobius"/>
    </source>
</evidence>
<keyword evidence="4" id="KW-0109">Calcium transport</keyword>
<reference evidence="15" key="1">
    <citation type="submission" date="2016-11" db="UniProtKB">
        <authorList>
            <consortium name="WormBaseParasite"/>
        </authorList>
    </citation>
    <scope>IDENTIFICATION</scope>
</reference>
<protein>
    <recommendedName>
        <fullName evidence="3">Calcium channel flower</fullName>
    </recommendedName>
</protein>
<evidence type="ECO:0000256" key="7">
    <source>
        <dbReference type="ARBA" id="ARBA00022989"/>
    </source>
</evidence>
<evidence type="ECO:0000256" key="10">
    <source>
        <dbReference type="ARBA" id="ARBA00023329"/>
    </source>
</evidence>
<sequence length="166" mass="17726">MGAAASGVSTQMQAEHDPNAAFPWWVRFLAKGVAILGGFLSLFFGVLGLITLSATCMVAILLQMTAGAFVIALEAPFCCQFVDFIEKIARFSESRALWHKAAIYGIMGLIPIFLCIEINTVLGSGTIFASGVIYGFMALGKKADRNNMMAAGDPAWSPQVNQSNIP</sequence>
<keyword evidence="4" id="KW-0813">Transport</keyword>
<dbReference type="InterPro" id="IPR019365">
    <property type="entry name" value="TVP18/Ca-channel_flower"/>
</dbReference>
<dbReference type="WBParaSite" id="Csp11.Scaffold629.g10015.t1">
    <property type="protein sequence ID" value="Csp11.Scaffold629.g10015.t1"/>
    <property type="gene ID" value="Csp11.Scaffold629.g10015"/>
</dbReference>
<evidence type="ECO:0000256" key="1">
    <source>
        <dbReference type="ARBA" id="ARBA00004644"/>
    </source>
</evidence>
<keyword evidence="6 13" id="KW-0812">Transmembrane</keyword>
<dbReference type="GO" id="GO:0030672">
    <property type="term" value="C:synaptic vesicle membrane"/>
    <property type="evidence" value="ECO:0007669"/>
    <property type="project" value="UniProtKB-SubCell"/>
</dbReference>
<dbReference type="eggNOG" id="KOG4085">
    <property type="taxonomic scope" value="Eukaryota"/>
</dbReference>
<dbReference type="SMART" id="SM01077">
    <property type="entry name" value="Cg6151-P"/>
    <property type="match status" value="1"/>
</dbReference>
<dbReference type="AlphaFoldDB" id="A0A1I7TMW3"/>
<keyword evidence="4" id="KW-0106">Calcium</keyword>
<dbReference type="PANTHER" id="PTHR13314">
    <property type="entry name" value="CALCIUM CHANNEL FLOWER HOMOLOG"/>
    <property type="match status" value="1"/>
</dbReference>
<keyword evidence="5" id="KW-0407">Ion channel</keyword>
<organism evidence="14 15">
    <name type="scientific">Caenorhabditis tropicalis</name>
    <dbReference type="NCBI Taxonomy" id="1561998"/>
    <lineage>
        <taxon>Eukaryota</taxon>
        <taxon>Metazoa</taxon>
        <taxon>Ecdysozoa</taxon>
        <taxon>Nematoda</taxon>
        <taxon>Chromadorea</taxon>
        <taxon>Rhabditida</taxon>
        <taxon>Rhabditina</taxon>
        <taxon>Rhabditomorpha</taxon>
        <taxon>Rhabditoidea</taxon>
        <taxon>Rhabditidae</taxon>
        <taxon>Peloderinae</taxon>
        <taxon>Caenorhabditis</taxon>
    </lineage>
</organism>
<proteinExistence type="inferred from homology"/>
<keyword evidence="7 13" id="KW-1133">Transmembrane helix</keyword>
<dbReference type="Proteomes" id="UP000095282">
    <property type="component" value="Unplaced"/>
</dbReference>